<evidence type="ECO:0000256" key="5">
    <source>
        <dbReference type="SAM" id="MobiDB-lite"/>
    </source>
</evidence>
<protein>
    <recommendedName>
        <fullName evidence="8">RING-type domain-containing protein</fullName>
    </recommendedName>
</protein>
<dbReference type="PANTHER" id="PTHR42647">
    <property type="entry name" value="SBP (S-RIBONUCLEASE BINDING PROTEIN) FAMILY PROTEIN"/>
    <property type="match status" value="1"/>
</dbReference>
<reference evidence="6 7" key="1">
    <citation type="submission" date="2024-11" db="EMBL/GenBank/DDBJ databases">
        <title>A near-complete genome assembly of Cinchona calisaya.</title>
        <authorList>
            <person name="Lian D.C."/>
            <person name="Zhao X.W."/>
            <person name="Wei L."/>
        </authorList>
    </citation>
    <scope>NUCLEOTIDE SEQUENCE [LARGE SCALE GENOMIC DNA]</scope>
    <source>
        <tissue evidence="6">Nenye</tissue>
    </source>
</reference>
<evidence type="ECO:0000256" key="1">
    <source>
        <dbReference type="ARBA" id="ARBA00022723"/>
    </source>
</evidence>
<evidence type="ECO:0000256" key="4">
    <source>
        <dbReference type="SAM" id="Coils"/>
    </source>
</evidence>
<feature type="region of interest" description="Disordered" evidence="5">
    <location>
        <begin position="1"/>
        <end position="42"/>
    </location>
</feature>
<keyword evidence="4" id="KW-0175">Coiled coil</keyword>
<keyword evidence="1" id="KW-0479">Metal-binding</keyword>
<evidence type="ECO:0000313" key="7">
    <source>
        <dbReference type="Proteomes" id="UP001630127"/>
    </source>
</evidence>
<dbReference type="AlphaFoldDB" id="A0ABD2ZPL6"/>
<evidence type="ECO:0000256" key="2">
    <source>
        <dbReference type="ARBA" id="ARBA00022771"/>
    </source>
</evidence>
<dbReference type="GO" id="GO:0008270">
    <property type="term" value="F:zinc ion binding"/>
    <property type="evidence" value="ECO:0007669"/>
    <property type="project" value="UniProtKB-KW"/>
</dbReference>
<keyword evidence="7" id="KW-1185">Reference proteome</keyword>
<gene>
    <name evidence="6" type="ORF">ACH5RR_019505</name>
</gene>
<evidence type="ECO:0008006" key="8">
    <source>
        <dbReference type="Google" id="ProtNLM"/>
    </source>
</evidence>
<keyword evidence="3" id="KW-0862">Zinc</keyword>
<proteinExistence type="predicted"/>
<accession>A0ABD2ZPL6</accession>
<evidence type="ECO:0000256" key="3">
    <source>
        <dbReference type="ARBA" id="ARBA00022833"/>
    </source>
</evidence>
<feature type="compositionally biased region" description="Pro residues" evidence="5">
    <location>
        <begin position="27"/>
        <end position="42"/>
    </location>
</feature>
<evidence type="ECO:0000313" key="6">
    <source>
        <dbReference type="EMBL" id="KAL3521356.1"/>
    </source>
</evidence>
<organism evidence="6 7">
    <name type="scientific">Cinchona calisaya</name>
    <dbReference type="NCBI Taxonomy" id="153742"/>
    <lineage>
        <taxon>Eukaryota</taxon>
        <taxon>Viridiplantae</taxon>
        <taxon>Streptophyta</taxon>
        <taxon>Embryophyta</taxon>
        <taxon>Tracheophyta</taxon>
        <taxon>Spermatophyta</taxon>
        <taxon>Magnoliopsida</taxon>
        <taxon>eudicotyledons</taxon>
        <taxon>Gunneridae</taxon>
        <taxon>Pentapetalae</taxon>
        <taxon>asterids</taxon>
        <taxon>lamiids</taxon>
        <taxon>Gentianales</taxon>
        <taxon>Rubiaceae</taxon>
        <taxon>Cinchonoideae</taxon>
        <taxon>Cinchoneae</taxon>
        <taxon>Cinchona</taxon>
    </lineage>
</organism>
<dbReference type="PANTHER" id="PTHR42647:SF5">
    <property type="entry name" value="SBP (S-RIBONUCLEASE BINDING PROTEIN) FAMILY PROTEIN"/>
    <property type="match status" value="1"/>
</dbReference>
<keyword evidence="2" id="KW-0863">Zinc-finger</keyword>
<name>A0ABD2ZPL6_9GENT</name>
<dbReference type="Proteomes" id="UP001630127">
    <property type="component" value="Unassembled WGS sequence"/>
</dbReference>
<sequence length="267" mass="29990">MPPKTPDANTSRRRKMKEVADERAVPLPLPPPTEAPARPLPLPAPAPPVRYFPLHPQPFTPFSQHQNPNPTLEGLNSSAPFKSFTSLLTGFEDRDPLPPSVKQFNAKIDQMITSQGENLKRMFVELQRRQYSVLVYEAEELAGKKVKETELELSQVVRKNVGLEHREAKLQKENQMLQKRVKYLEDTTASLRAALQEAIIGGGKVEGVACSSEAPQQHDDLESAHVDPDRVEPIMLTCNACEKQVATMMMMWPCRHVSTCKKCEETT</sequence>
<dbReference type="EMBL" id="JBJUIK010000008">
    <property type="protein sequence ID" value="KAL3521356.1"/>
    <property type="molecule type" value="Genomic_DNA"/>
</dbReference>
<comment type="caution">
    <text evidence="6">The sequence shown here is derived from an EMBL/GenBank/DDBJ whole genome shotgun (WGS) entry which is preliminary data.</text>
</comment>
<feature type="coiled-coil region" evidence="4">
    <location>
        <begin position="160"/>
        <end position="187"/>
    </location>
</feature>